<keyword evidence="7" id="KW-1015">Disulfide bond</keyword>
<dbReference type="InterPro" id="IPR007110">
    <property type="entry name" value="Ig-like_dom"/>
</dbReference>
<dbReference type="InterPro" id="IPR003598">
    <property type="entry name" value="Ig_sub2"/>
</dbReference>
<dbReference type="SMART" id="SM00408">
    <property type="entry name" value="IGc2"/>
    <property type="match status" value="14"/>
</dbReference>
<name>A0A3B3ZPG2_9GOBI</name>
<feature type="domain" description="Ig-like" evidence="11">
    <location>
        <begin position="8"/>
        <end position="96"/>
    </location>
</feature>
<dbReference type="FunFam" id="2.60.40.10:FF:000241">
    <property type="entry name" value="obscurin-like protein 1 isoform X2"/>
    <property type="match status" value="2"/>
</dbReference>
<keyword evidence="9" id="KW-0393">Immunoglobulin domain</keyword>
<feature type="domain" description="Fibronectin type-III" evidence="12">
    <location>
        <begin position="561"/>
        <end position="657"/>
    </location>
</feature>
<feature type="domain" description="Ig-like" evidence="11">
    <location>
        <begin position="157"/>
        <end position="237"/>
    </location>
</feature>
<dbReference type="FunFam" id="2.60.40.10:FF:001752">
    <property type="entry name" value="obscurin-like isoform X3"/>
    <property type="match status" value="1"/>
</dbReference>
<dbReference type="FunFam" id="2.60.40.10:FF:001084">
    <property type="entry name" value="obscurin-like isoform X3"/>
    <property type="match status" value="3"/>
</dbReference>
<dbReference type="SMART" id="SM00409">
    <property type="entry name" value="IG"/>
    <property type="match status" value="18"/>
</dbReference>
<dbReference type="CDD" id="cd00096">
    <property type="entry name" value="Ig"/>
    <property type="match status" value="1"/>
</dbReference>
<evidence type="ECO:0000256" key="5">
    <source>
        <dbReference type="ARBA" id="ARBA00022553"/>
    </source>
</evidence>
<reference evidence="13" key="2">
    <citation type="submission" date="2025-09" db="UniProtKB">
        <authorList>
            <consortium name="Ensembl"/>
        </authorList>
    </citation>
    <scope>IDENTIFICATION</scope>
</reference>
<dbReference type="InterPro" id="IPR052385">
    <property type="entry name" value="Obscurin/Obscurin-like_Reg"/>
</dbReference>
<evidence type="ECO:0000256" key="7">
    <source>
        <dbReference type="ARBA" id="ARBA00023157"/>
    </source>
</evidence>
<evidence type="ECO:0000256" key="6">
    <source>
        <dbReference type="ARBA" id="ARBA00022737"/>
    </source>
</evidence>
<feature type="domain" description="Ig-like" evidence="11">
    <location>
        <begin position="1755"/>
        <end position="1826"/>
    </location>
</feature>
<protein>
    <submittedName>
        <fullName evidence="13">Uncharacterized protein</fullName>
    </submittedName>
</protein>
<feature type="domain" description="Ig-like" evidence="11">
    <location>
        <begin position="1132"/>
        <end position="1222"/>
    </location>
</feature>
<dbReference type="InterPro" id="IPR013098">
    <property type="entry name" value="Ig_I-set"/>
</dbReference>
<dbReference type="Gene3D" id="2.60.40.10">
    <property type="entry name" value="Immunoglobulins"/>
    <property type="match status" value="21"/>
</dbReference>
<feature type="domain" description="Ig-like" evidence="11">
    <location>
        <begin position="293"/>
        <end position="379"/>
    </location>
</feature>
<evidence type="ECO:0000256" key="10">
    <source>
        <dbReference type="SAM" id="MobiDB-lite"/>
    </source>
</evidence>
<dbReference type="FunFam" id="2.60.40.10:FF:000464">
    <property type="entry name" value="Putative obscurin-like protein 1"/>
    <property type="match status" value="1"/>
</dbReference>
<evidence type="ECO:0000313" key="14">
    <source>
        <dbReference type="Proteomes" id="UP000261520"/>
    </source>
</evidence>
<dbReference type="PROSITE" id="PS50853">
    <property type="entry name" value="FN3"/>
    <property type="match status" value="1"/>
</dbReference>
<feature type="domain" description="Ig-like" evidence="11">
    <location>
        <begin position="1314"/>
        <end position="1494"/>
    </location>
</feature>
<feature type="compositionally biased region" description="Polar residues" evidence="10">
    <location>
        <begin position="262"/>
        <end position="273"/>
    </location>
</feature>
<comment type="similarity">
    <text evidence="3">Belongs to the protein kinase superfamily. CAMK Ser/Thr protein kinase family.</text>
</comment>
<dbReference type="FunFam" id="2.60.40.10:FF:000211">
    <property type="entry name" value="Obscurin-like protein 1"/>
    <property type="match status" value="6"/>
</dbReference>
<feature type="domain" description="Ig-like" evidence="11">
    <location>
        <begin position="1580"/>
        <end position="1652"/>
    </location>
</feature>
<keyword evidence="6" id="KW-0677">Repeat</keyword>
<dbReference type="PANTHER" id="PTHR35971">
    <property type="entry name" value="SI:DKEY-31G6.6"/>
    <property type="match status" value="1"/>
</dbReference>
<evidence type="ECO:0000259" key="12">
    <source>
        <dbReference type="PROSITE" id="PS50853"/>
    </source>
</evidence>
<feature type="region of interest" description="Disordered" evidence="10">
    <location>
        <begin position="254"/>
        <end position="278"/>
    </location>
</feature>
<dbReference type="STRING" id="409849.ENSPMGP00000006236"/>
<dbReference type="FunFam" id="2.60.40.10:FF:000502">
    <property type="entry name" value="obscurin-like protein 1 isoform X2"/>
    <property type="match status" value="1"/>
</dbReference>
<feature type="domain" description="Ig-like" evidence="11">
    <location>
        <begin position="1061"/>
        <end position="1131"/>
    </location>
</feature>
<dbReference type="Ensembl" id="ENSPMGT00000006628.1">
    <property type="protein sequence ID" value="ENSPMGP00000006236.1"/>
    <property type="gene ID" value="ENSPMGG00000005254.1"/>
</dbReference>
<evidence type="ECO:0000256" key="1">
    <source>
        <dbReference type="ARBA" id="ARBA00004123"/>
    </source>
</evidence>
<dbReference type="Proteomes" id="UP000261520">
    <property type="component" value="Unplaced"/>
</dbReference>
<keyword evidence="14" id="KW-1185">Reference proteome</keyword>
<keyword evidence="8" id="KW-0539">Nucleus</keyword>
<organism evidence="13 14">
    <name type="scientific">Periophthalmus magnuspinnatus</name>
    <dbReference type="NCBI Taxonomy" id="409849"/>
    <lineage>
        <taxon>Eukaryota</taxon>
        <taxon>Metazoa</taxon>
        <taxon>Chordata</taxon>
        <taxon>Craniata</taxon>
        <taxon>Vertebrata</taxon>
        <taxon>Euteleostomi</taxon>
        <taxon>Actinopterygii</taxon>
        <taxon>Neopterygii</taxon>
        <taxon>Teleostei</taxon>
        <taxon>Neoteleostei</taxon>
        <taxon>Acanthomorphata</taxon>
        <taxon>Gobiaria</taxon>
        <taxon>Gobiiformes</taxon>
        <taxon>Gobioidei</taxon>
        <taxon>Gobiidae</taxon>
        <taxon>Oxudercinae</taxon>
        <taxon>Periophthalmus</taxon>
    </lineage>
</organism>
<feature type="domain" description="Ig-like" evidence="11">
    <location>
        <begin position="969"/>
        <end position="1059"/>
    </location>
</feature>
<evidence type="ECO:0000259" key="11">
    <source>
        <dbReference type="PROSITE" id="PS50835"/>
    </source>
</evidence>
<feature type="domain" description="Ig-like" evidence="11">
    <location>
        <begin position="744"/>
        <end position="823"/>
    </location>
</feature>
<reference evidence="13" key="1">
    <citation type="submission" date="2025-08" db="UniProtKB">
        <authorList>
            <consortium name="Ensembl"/>
        </authorList>
    </citation>
    <scope>IDENTIFICATION</scope>
</reference>
<feature type="domain" description="Ig-like" evidence="11">
    <location>
        <begin position="381"/>
        <end position="465"/>
    </location>
</feature>
<evidence type="ECO:0000256" key="2">
    <source>
        <dbReference type="ARBA" id="ARBA00004496"/>
    </source>
</evidence>
<dbReference type="SUPFAM" id="SSF48726">
    <property type="entry name" value="Immunoglobulin"/>
    <property type="match status" value="20"/>
</dbReference>
<feature type="domain" description="Ig-like" evidence="11">
    <location>
        <begin position="879"/>
        <end position="968"/>
    </location>
</feature>
<dbReference type="CDD" id="cd00063">
    <property type="entry name" value="FN3"/>
    <property type="match status" value="1"/>
</dbReference>
<evidence type="ECO:0000256" key="4">
    <source>
        <dbReference type="ARBA" id="ARBA00022490"/>
    </source>
</evidence>
<evidence type="ECO:0000256" key="8">
    <source>
        <dbReference type="ARBA" id="ARBA00023242"/>
    </source>
</evidence>
<dbReference type="PROSITE" id="PS50835">
    <property type="entry name" value="IG_LIKE"/>
    <property type="match status" value="14"/>
</dbReference>
<keyword evidence="4" id="KW-0963">Cytoplasm</keyword>
<keyword evidence="5" id="KW-0597">Phosphoprotein</keyword>
<dbReference type="InterPro" id="IPR003599">
    <property type="entry name" value="Ig_sub"/>
</dbReference>
<evidence type="ECO:0000256" key="9">
    <source>
        <dbReference type="ARBA" id="ARBA00023319"/>
    </source>
</evidence>
<dbReference type="GO" id="GO:0005737">
    <property type="term" value="C:cytoplasm"/>
    <property type="evidence" value="ECO:0007669"/>
    <property type="project" value="UniProtKB-SubCell"/>
</dbReference>
<dbReference type="InterPro" id="IPR036179">
    <property type="entry name" value="Ig-like_dom_sf"/>
</dbReference>
<dbReference type="GO" id="GO:0005634">
    <property type="term" value="C:nucleus"/>
    <property type="evidence" value="ECO:0007669"/>
    <property type="project" value="UniProtKB-SubCell"/>
</dbReference>
<dbReference type="PANTHER" id="PTHR35971:SF3">
    <property type="entry name" value="OBSCURIN-LIKE PROTEIN 1 ISOFORM X1"/>
    <property type="match status" value="1"/>
</dbReference>
<feature type="domain" description="Ig-like" evidence="11">
    <location>
        <begin position="1223"/>
        <end position="1310"/>
    </location>
</feature>
<sequence>MDIFGGAPRVLGYPRPVLAPCGSDATLRCQIGGDPKPDVIWERKNVQIFSEGRYKLSEDGKGYLLTITSITPEDAGQYICKAKNSVGETYAAATLKVEEQQQVQQLVVNGDSRQVNGHSKLQNGNCVNENGSIANGEQKSNKLMEKCDDDELSSDRPRFLIKPLSLRVDRGEDAAFSCKIWGTPVPEVEWEKDGKKLGDIFENSHFSVSSQEGGWFQLKIYRTRMPDKGVYTCKAVNCHGEALAGAVLLVEPVPEREDSKRSSSGHTNSQNSPRLRGGRLGILRNKDEAAVNPSKVKKFAVAEGKHAKFRCLVTGKPKPEIVWKKDGVPLDPGRRHLMFEDREGYYTLKVLYCKREDTGLYVCAASNALGNTLSAVHLSVKRFRRQLKDVEVAENDMAVLECEVPDETLPAAWYLEDQRLMPNQKYGMEQKGTRRRLTIRDVGMDDDGVYLCEMPDGAKSIAELSVKPIVRKLPRKLEVLEGENAAFCVEVDQDDMEVHWFKDGLKQHETHQTILKSFGKTHILVFVNVAYHDSGVVTFVAGRSTTTARLKVKTRHLPPICPVNIKMDDDRPNSALLSWSPAPNSQTSTRSMFVLERQELGSQEWQKCFSSETATSAEVSGDSVPGEGDYRFRVCCINKYGRSGHVEFPKTVHLPGPKIHSPLQACEVMEGEEARFSIELSTPMVGTWFLNSSQLQNGGRYFVQQSQARHTLVIQETHATEDGAEITFIANGVRDSAVLKVKSPSDSVKKVDTGDAIVLYCEVSHPFAEVSWFKDGQELQVTDGLNIQSDGTMRRIVVHQAGKEHSGVYTCKTDHDTIEFKVDVAFKDGCELHPGEHLTLQAEGTMRRLIVRSAHASDAGVYVCQAGNNSMEFTVNVRPPVMIVDPKDDQVVDCYISEDVHLQCELSRSSGRVRWSKDGHDVEESPNLQAISEGPYRRLSILGTTAEDSGEYVCETDGDSVFFQLNVSPPVRFIYPTEPELELTHMAAERLDLCCEVSKPDAPVVWYKDGLEVEEGPNLFLEVDQAKRTLVIPVPTMEDTGEYVCDTEDDSVAFLVTITDQPIVLEVEVSRPNADVTWLLDGQQIQEGPNVTVTEEGLMRRLTIHCPSPSDTGKYTCNTVDDHIHFQVKVTPPVKILNKSNIKTNVTATISDDVVLECELSRPNAVIKWYKNGERVENHDRVCVEEEGAFRSLVILSAELEDSGEYFLDAGDDAISFQVTVEPPVRIIGNSCDVDFQEMVAGDELILACEVSRANAPVQWLFNDRPLTSDDRVYIESYGTLRKIIISDVQPSDSGKYVCDAGDDKMVSVVRVQPRVVEFLTELHNTTVLEGEDATFKCVVSPEDVSLVWLMDNEPVVLGGRIEALHNGLCHTLLIHKCQMLDCARISAEAEGKVSKASLRVQAQIMFIKKMDSVMAEEFEDATLQTEISLETGEVQWMRQGVVIQSGPRYTLTQEGCNRSLTIHNLTLSDRGTYRCETLHDRTQIKLNVERKITVRKPLLDQEVYERETASFELELSHVDVEGIWQKDGIRVKPNNQFIVSRNGRVHGLTLSHLTLEDTGTIVFTAEGLRTSARLTVKTPVSIIQPLSDTRVEEDSQVTLECEFSRQLLEVKWYKNGKELKPGKNTRIYSMGRKRFCQILQCSKADSGVYKCDTGELNTICTLEVYHKLEIVQDLEDLDIQEEQNAVFMCELSLEDVSGEWYKDGTRIRPTSTIKIRTETKHFLLICNVQPEDAGEIRFVARDVESIAYLEVELPATIVKPLRDRTALEKHRVILECTVSSPRCTAVWFKGHEELDPSDRMEIRTDGCTHKLIIQEVVLEDEGTYSIQVGEHTCKAKLLVEQALVVIKELEDVQVTAQQTASFQCEVSVDINKAPVWSLNEDSLQPGPGVRLESHRTLHKLYLKNPTVDMSGTVRFTLGKAKSSAR</sequence>
<dbReference type="SUPFAM" id="SSF49265">
    <property type="entry name" value="Fibronectin type III"/>
    <property type="match status" value="1"/>
</dbReference>
<accession>A0A3B3ZPG2</accession>
<dbReference type="Pfam" id="PF13927">
    <property type="entry name" value="Ig_3"/>
    <property type="match status" value="2"/>
</dbReference>
<dbReference type="FunFam" id="2.60.40.10:FF:002420">
    <property type="entry name" value="Obscurin-like 1b"/>
    <property type="match status" value="1"/>
</dbReference>
<dbReference type="InterPro" id="IPR003961">
    <property type="entry name" value="FN3_dom"/>
</dbReference>
<comment type="subcellular location">
    <subcellularLocation>
        <location evidence="2">Cytoplasm</location>
    </subcellularLocation>
    <subcellularLocation>
        <location evidence="1">Nucleus</location>
    </subcellularLocation>
</comment>
<dbReference type="Pfam" id="PF07679">
    <property type="entry name" value="I-set"/>
    <property type="match status" value="14"/>
</dbReference>
<evidence type="ECO:0000256" key="3">
    <source>
        <dbReference type="ARBA" id="ARBA00006692"/>
    </source>
</evidence>
<dbReference type="FunFam" id="2.60.40.10:FF:000050">
    <property type="entry name" value="Titin isoform B"/>
    <property type="match status" value="1"/>
</dbReference>
<evidence type="ECO:0000313" key="13">
    <source>
        <dbReference type="Ensembl" id="ENSPMGP00000006236.1"/>
    </source>
</evidence>
<dbReference type="InterPro" id="IPR036116">
    <property type="entry name" value="FN3_sf"/>
</dbReference>
<proteinExistence type="inferred from homology"/>
<dbReference type="InterPro" id="IPR013783">
    <property type="entry name" value="Ig-like_fold"/>
</dbReference>
<feature type="domain" description="Ig-like" evidence="11">
    <location>
        <begin position="468"/>
        <end position="551"/>
    </location>
</feature>